<accession>A0A1V3A018</accession>
<dbReference type="InterPro" id="IPR036388">
    <property type="entry name" value="WH-like_DNA-bd_sf"/>
</dbReference>
<sequence length="149" mass="16815">MQLTRHTDYALRVLLFVAVQPEGGRTTVSEISERFEVPRNHMVKIVHRLGRLGYLTNRRGKGGGIWLAVAPEEINLGEVVRNMEPTLDVIDCTRPWCPVAPACRLKPLLDEARDAFLAVLDRYTLADIVRNEARLRTLLQIEPHPPDAG</sequence>
<dbReference type="Pfam" id="PF02082">
    <property type="entry name" value="Rrf2"/>
    <property type="match status" value="1"/>
</dbReference>
<dbReference type="InterPro" id="IPR036390">
    <property type="entry name" value="WH_DNA-bd_sf"/>
</dbReference>
<dbReference type="Gene3D" id="1.10.10.10">
    <property type="entry name" value="Winged helix-like DNA-binding domain superfamily/Winged helix DNA-binding domain"/>
    <property type="match status" value="1"/>
</dbReference>
<dbReference type="STRING" id="252474.B1A74_04515"/>
<evidence type="ECO:0000313" key="2">
    <source>
        <dbReference type="EMBL" id="OOC10700.1"/>
    </source>
</evidence>
<evidence type="ECO:0000313" key="3">
    <source>
        <dbReference type="Proteomes" id="UP000189177"/>
    </source>
</evidence>
<keyword evidence="3" id="KW-1185">Reference proteome</keyword>
<dbReference type="PROSITE" id="PS51197">
    <property type="entry name" value="HTH_RRF2_2"/>
    <property type="match status" value="1"/>
</dbReference>
<gene>
    <name evidence="2" type="ORF">B1A74_04515</name>
</gene>
<dbReference type="PANTHER" id="PTHR33221">
    <property type="entry name" value="WINGED HELIX-TURN-HELIX TRANSCRIPTIONAL REGULATOR, RRF2 FAMILY"/>
    <property type="match status" value="1"/>
</dbReference>
<dbReference type="RefSeq" id="WP_077243895.1">
    <property type="nucleotide sequence ID" value="NZ_MUZR01000011.1"/>
</dbReference>
<name>A0A1V3A018_9GAMM</name>
<evidence type="ECO:0000256" key="1">
    <source>
        <dbReference type="ARBA" id="ARBA00023125"/>
    </source>
</evidence>
<organism evidence="2 3">
    <name type="scientific">Thioalkalivibrio halophilus</name>
    <dbReference type="NCBI Taxonomy" id="252474"/>
    <lineage>
        <taxon>Bacteria</taxon>
        <taxon>Pseudomonadati</taxon>
        <taxon>Pseudomonadota</taxon>
        <taxon>Gammaproteobacteria</taxon>
        <taxon>Chromatiales</taxon>
        <taxon>Ectothiorhodospiraceae</taxon>
        <taxon>Thioalkalivibrio</taxon>
    </lineage>
</organism>
<dbReference type="SUPFAM" id="SSF46785">
    <property type="entry name" value="Winged helix' DNA-binding domain"/>
    <property type="match status" value="1"/>
</dbReference>
<dbReference type="AlphaFoldDB" id="A0A1V3A018"/>
<dbReference type="Proteomes" id="UP000189177">
    <property type="component" value="Unassembled WGS sequence"/>
</dbReference>
<keyword evidence="1" id="KW-0238">DNA-binding</keyword>
<dbReference type="EMBL" id="MUZR01000011">
    <property type="protein sequence ID" value="OOC10700.1"/>
    <property type="molecule type" value="Genomic_DNA"/>
</dbReference>
<dbReference type="PANTHER" id="PTHR33221:SF4">
    <property type="entry name" value="HTH-TYPE TRANSCRIPTIONAL REPRESSOR NSRR"/>
    <property type="match status" value="1"/>
</dbReference>
<dbReference type="InterPro" id="IPR000944">
    <property type="entry name" value="Tscrpt_reg_Rrf2"/>
</dbReference>
<proteinExistence type="predicted"/>
<dbReference type="OrthoDB" id="9795923at2"/>
<dbReference type="GO" id="GO:0003677">
    <property type="term" value="F:DNA binding"/>
    <property type="evidence" value="ECO:0007669"/>
    <property type="project" value="UniProtKB-KW"/>
</dbReference>
<dbReference type="GO" id="GO:0005829">
    <property type="term" value="C:cytosol"/>
    <property type="evidence" value="ECO:0007669"/>
    <property type="project" value="TreeGrafter"/>
</dbReference>
<comment type="caution">
    <text evidence="2">The sequence shown here is derived from an EMBL/GenBank/DDBJ whole genome shotgun (WGS) entry which is preliminary data.</text>
</comment>
<protein>
    <submittedName>
        <fullName evidence="2">BadM/Rrf2 family transcriptional regulator</fullName>
    </submittedName>
</protein>
<dbReference type="GO" id="GO:0003700">
    <property type="term" value="F:DNA-binding transcription factor activity"/>
    <property type="evidence" value="ECO:0007669"/>
    <property type="project" value="TreeGrafter"/>
</dbReference>
<dbReference type="NCBIfam" id="TIGR00738">
    <property type="entry name" value="rrf2_super"/>
    <property type="match status" value="1"/>
</dbReference>
<reference evidence="2 3" key="1">
    <citation type="submission" date="2017-02" db="EMBL/GenBank/DDBJ databases">
        <title>Genomic diversity within the haloalkaliphilic genus Thioalkalivibrio.</title>
        <authorList>
            <person name="Ahn A.-C."/>
            <person name="Meier-Kolthoff J."/>
            <person name="Overmars L."/>
            <person name="Richter M."/>
            <person name="Woyke T."/>
            <person name="Sorokin D.Y."/>
            <person name="Muyzer G."/>
        </authorList>
    </citation>
    <scope>NUCLEOTIDE SEQUENCE [LARGE SCALE GENOMIC DNA]</scope>
    <source>
        <strain evidence="2 3">HL17</strain>
    </source>
</reference>